<name>A0A9E4KBE2_9GAMM</name>
<dbReference type="InterPro" id="IPR006597">
    <property type="entry name" value="Sel1-like"/>
</dbReference>
<dbReference type="AlphaFoldDB" id="A0A9E4KBE2"/>
<dbReference type="Proteomes" id="UP000886667">
    <property type="component" value="Unassembled WGS sequence"/>
</dbReference>
<dbReference type="InterPro" id="IPR011990">
    <property type="entry name" value="TPR-like_helical_dom_sf"/>
</dbReference>
<comment type="caution">
    <text evidence="1">The sequence shown here is derived from an EMBL/GenBank/DDBJ whole genome shotgun (WGS) entry which is preliminary data.</text>
</comment>
<proteinExistence type="predicted"/>
<reference evidence="1" key="1">
    <citation type="journal article" date="2021" name="Proc. Natl. Acad. Sci. U.S.A.">
        <title>Global biogeography of chemosynthetic symbionts reveals both localized and globally distributed symbiont groups. .</title>
        <authorList>
            <person name="Osvatic J.T."/>
            <person name="Wilkins L.G.E."/>
            <person name="Leibrecht L."/>
            <person name="Leray M."/>
            <person name="Zauner S."/>
            <person name="Polzin J."/>
            <person name="Camacho Y."/>
            <person name="Gros O."/>
            <person name="van Gils J.A."/>
            <person name="Eisen J.A."/>
            <person name="Petersen J.M."/>
            <person name="Yuen B."/>
        </authorList>
    </citation>
    <scope>NUCLEOTIDE SEQUENCE</scope>
    <source>
        <strain evidence="1">MAGclacostrist064TRANS</strain>
    </source>
</reference>
<evidence type="ECO:0000313" key="1">
    <source>
        <dbReference type="EMBL" id="MCG7946630.1"/>
    </source>
</evidence>
<gene>
    <name evidence="1" type="ORF">JAZ07_09845</name>
</gene>
<accession>A0A9E4KBE2</accession>
<dbReference type="SMART" id="SM00671">
    <property type="entry name" value="SEL1"/>
    <property type="match status" value="2"/>
</dbReference>
<evidence type="ECO:0000313" key="2">
    <source>
        <dbReference type="Proteomes" id="UP000886667"/>
    </source>
</evidence>
<dbReference type="EMBL" id="JAEPCM010000331">
    <property type="protein sequence ID" value="MCG7946630.1"/>
    <property type="molecule type" value="Genomic_DNA"/>
</dbReference>
<protein>
    <recommendedName>
        <fullName evidence="3">Sel1 repeat family protein</fullName>
    </recommendedName>
</protein>
<dbReference type="SUPFAM" id="SSF81901">
    <property type="entry name" value="HCP-like"/>
    <property type="match status" value="1"/>
</dbReference>
<sequence length="189" mass="21630">MTQHQFDINEIERLFEEGDIDAVTKLLPSLLKRNIPAAIRVRASISYDEIDAEELDKLFTEGMFRAAELGDKKARYQVGVFYDIGLYGIEQDKKKASKIFKELADEGDSHCMWIHACELLWGLGSYPKSVQKGLIYLDLAIKKGSAEACITKAKLFKEQEFGFAFNENEVNRLRKLAKEYDETVFDPYA</sequence>
<organism evidence="1 2">
    <name type="scientific">Candidatus Thiodiazotropha taylori</name>
    <dbReference type="NCBI Taxonomy" id="2792791"/>
    <lineage>
        <taxon>Bacteria</taxon>
        <taxon>Pseudomonadati</taxon>
        <taxon>Pseudomonadota</taxon>
        <taxon>Gammaproteobacteria</taxon>
        <taxon>Chromatiales</taxon>
        <taxon>Sedimenticolaceae</taxon>
        <taxon>Candidatus Thiodiazotropha</taxon>
    </lineage>
</organism>
<dbReference type="Gene3D" id="1.25.40.10">
    <property type="entry name" value="Tetratricopeptide repeat domain"/>
    <property type="match status" value="1"/>
</dbReference>
<evidence type="ECO:0008006" key="3">
    <source>
        <dbReference type="Google" id="ProtNLM"/>
    </source>
</evidence>